<name>A0A6A6DRA2_9PEZI</name>
<evidence type="ECO:0000256" key="1">
    <source>
        <dbReference type="SAM" id="MobiDB-lite"/>
    </source>
</evidence>
<feature type="compositionally biased region" description="Acidic residues" evidence="1">
    <location>
        <begin position="213"/>
        <end position="229"/>
    </location>
</feature>
<reference evidence="2" key="1">
    <citation type="journal article" date="2020" name="Stud. Mycol.">
        <title>101 Dothideomycetes genomes: a test case for predicting lifestyles and emergence of pathogens.</title>
        <authorList>
            <person name="Haridas S."/>
            <person name="Albert R."/>
            <person name="Binder M."/>
            <person name="Bloem J."/>
            <person name="Labutti K."/>
            <person name="Salamov A."/>
            <person name="Andreopoulos B."/>
            <person name="Baker S."/>
            <person name="Barry K."/>
            <person name="Bills G."/>
            <person name="Bluhm B."/>
            <person name="Cannon C."/>
            <person name="Castanera R."/>
            <person name="Culley D."/>
            <person name="Daum C."/>
            <person name="Ezra D."/>
            <person name="Gonzalez J."/>
            <person name="Henrissat B."/>
            <person name="Kuo A."/>
            <person name="Liang C."/>
            <person name="Lipzen A."/>
            <person name="Lutzoni F."/>
            <person name="Magnuson J."/>
            <person name="Mondo S."/>
            <person name="Nolan M."/>
            <person name="Ohm R."/>
            <person name="Pangilinan J."/>
            <person name="Park H.-J."/>
            <person name="Ramirez L."/>
            <person name="Alfaro M."/>
            <person name="Sun H."/>
            <person name="Tritt A."/>
            <person name="Yoshinaga Y."/>
            <person name="Zwiers L.-H."/>
            <person name="Turgeon B."/>
            <person name="Goodwin S."/>
            <person name="Spatafora J."/>
            <person name="Crous P."/>
            <person name="Grigoriev I."/>
        </authorList>
    </citation>
    <scope>NUCLEOTIDE SEQUENCE</scope>
    <source>
        <strain evidence="2">CBS 207.26</strain>
    </source>
</reference>
<organism evidence="2 3">
    <name type="scientific">Zopfia rhizophila CBS 207.26</name>
    <dbReference type="NCBI Taxonomy" id="1314779"/>
    <lineage>
        <taxon>Eukaryota</taxon>
        <taxon>Fungi</taxon>
        <taxon>Dikarya</taxon>
        <taxon>Ascomycota</taxon>
        <taxon>Pezizomycotina</taxon>
        <taxon>Dothideomycetes</taxon>
        <taxon>Dothideomycetes incertae sedis</taxon>
        <taxon>Zopfiaceae</taxon>
        <taxon>Zopfia</taxon>
    </lineage>
</organism>
<keyword evidence="3" id="KW-1185">Reference proteome</keyword>
<evidence type="ECO:0000313" key="2">
    <source>
        <dbReference type="EMBL" id="KAF2180932.1"/>
    </source>
</evidence>
<proteinExistence type="predicted"/>
<accession>A0A6A6DRA2</accession>
<dbReference type="Proteomes" id="UP000800200">
    <property type="component" value="Unassembled WGS sequence"/>
</dbReference>
<dbReference type="EMBL" id="ML994655">
    <property type="protein sequence ID" value="KAF2180932.1"/>
    <property type="molecule type" value="Genomic_DNA"/>
</dbReference>
<dbReference type="AlphaFoldDB" id="A0A6A6DRA2"/>
<protein>
    <submittedName>
        <fullName evidence="2">Uncharacterized protein</fullName>
    </submittedName>
</protein>
<feature type="region of interest" description="Disordered" evidence="1">
    <location>
        <begin position="200"/>
        <end position="229"/>
    </location>
</feature>
<evidence type="ECO:0000313" key="3">
    <source>
        <dbReference type="Proteomes" id="UP000800200"/>
    </source>
</evidence>
<sequence>MVMATSTSASGPARPAWACDLGPVALAPPAWPAEHPTSFPSAPLYTIFIAVGFSEDIQISSAPATYGQLEIWATATRVYARLDTSTIPSTLWIAYCDICTHGFIPFTNSNTALGAPITRDERLTWLPFTNFRQSIWNQRRQWLHPTRQFRVRRGNRGEHRCFTATTALTPHPDRMVSAYITTWDPDAAGITTCWTTQQSAGFPAEPAQHSAESDQEWEDWQIEASPEED</sequence>
<gene>
    <name evidence="2" type="ORF">K469DRAFT_267123</name>
</gene>